<dbReference type="Gene3D" id="3.40.630.30">
    <property type="match status" value="1"/>
</dbReference>
<dbReference type="PANTHER" id="PTHR13947">
    <property type="entry name" value="GNAT FAMILY N-ACETYLTRANSFERASE"/>
    <property type="match status" value="1"/>
</dbReference>
<dbReference type="RefSeq" id="WP_282877957.1">
    <property type="nucleotide sequence ID" value="NZ_CP133164.1"/>
</dbReference>
<dbReference type="EMBL" id="CP133164">
    <property type="protein sequence ID" value="WMN14861.1"/>
    <property type="molecule type" value="Genomic_DNA"/>
</dbReference>
<dbReference type="SUPFAM" id="SSF55729">
    <property type="entry name" value="Acyl-CoA N-acyltransferases (Nat)"/>
    <property type="match status" value="1"/>
</dbReference>
<organism evidence="3 4">
    <name type="scientific">Pseudomonas piscis</name>
    <dbReference type="NCBI Taxonomy" id="2614538"/>
    <lineage>
        <taxon>Bacteria</taxon>
        <taxon>Pseudomonadati</taxon>
        <taxon>Pseudomonadota</taxon>
        <taxon>Gammaproteobacteria</taxon>
        <taxon>Pseudomonadales</taxon>
        <taxon>Pseudomonadaceae</taxon>
        <taxon>Pseudomonas</taxon>
    </lineage>
</organism>
<dbReference type="InterPro" id="IPR000182">
    <property type="entry name" value="GNAT_dom"/>
</dbReference>
<dbReference type="Pfam" id="PF00583">
    <property type="entry name" value="Acetyltransf_1"/>
    <property type="match status" value="1"/>
</dbReference>
<evidence type="ECO:0000313" key="3">
    <source>
        <dbReference type="EMBL" id="WMN14861.1"/>
    </source>
</evidence>
<dbReference type="PANTHER" id="PTHR13947:SF37">
    <property type="entry name" value="LD18367P"/>
    <property type="match status" value="1"/>
</dbReference>
<sequence length="151" mass="16639">MSAMTCIRPFTNQDLDACLQLFDSNTPAFFDPLERPDFLHFLEHSTANLLVIERDGRIVACGSHALRPETGTASLCWGMVDQALHGQGIGRLLTEARLRAIREQGLARAVRISTSQHSQGFYAGLGFVLRKVTPDGHGPGLDCWDMELALM</sequence>
<keyword evidence="4" id="KW-1185">Reference proteome</keyword>
<evidence type="ECO:0000256" key="1">
    <source>
        <dbReference type="ARBA" id="ARBA00022679"/>
    </source>
</evidence>
<gene>
    <name evidence="3" type="ORF">QL104_15905</name>
</gene>
<keyword evidence="1" id="KW-0808">Transferase</keyword>
<dbReference type="InterPro" id="IPR050769">
    <property type="entry name" value="NAT_camello-type"/>
</dbReference>
<dbReference type="InterPro" id="IPR016181">
    <property type="entry name" value="Acyl_CoA_acyltransferase"/>
</dbReference>
<evidence type="ECO:0000313" key="4">
    <source>
        <dbReference type="Proteomes" id="UP001237292"/>
    </source>
</evidence>
<evidence type="ECO:0000259" key="2">
    <source>
        <dbReference type="PROSITE" id="PS51186"/>
    </source>
</evidence>
<dbReference type="PROSITE" id="PS51186">
    <property type="entry name" value="GNAT"/>
    <property type="match status" value="1"/>
</dbReference>
<proteinExistence type="predicted"/>
<reference evidence="3 4" key="1">
    <citation type="journal article" date="2023" name="Access Microbiol">
        <title>The genome of a steinernematid-associated Pseudomonas piscis bacterium encodes the biosynthesis of insect toxins.</title>
        <authorList>
            <person name="Awori R.M."/>
            <person name="Hendre P."/>
            <person name="Amugune N.O."/>
        </authorList>
    </citation>
    <scope>NUCLEOTIDE SEQUENCE [LARGE SCALE GENOMIC DNA]</scope>
    <source>
        <strain evidence="3 4">75</strain>
    </source>
</reference>
<protein>
    <submittedName>
        <fullName evidence="3">GNAT family N-acetyltransferase</fullName>
    </submittedName>
</protein>
<dbReference type="CDD" id="cd04301">
    <property type="entry name" value="NAT_SF"/>
    <property type="match status" value="1"/>
</dbReference>
<feature type="domain" description="N-acetyltransferase" evidence="2">
    <location>
        <begin position="5"/>
        <end position="151"/>
    </location>
</feature>
<accession>A0ABY9N8R7</accession>
<name>A0ABY9N8R7_9PSED</name>
<dbReference type="Proteomes" id="UP001237292">
    <property type="component" value="Chromosome"/>
</dbReference>